<gene>
    <name evidence="1" type="ORF">N3K66_006909</name>
</gene>
<name>A0ACC0UWR8_9HYPO</name>
<organism evidence="1 2">
    <name type="scientific">Trichothecium roseum</name>
    <dbReference type="NCBI Taxonomy" id="47278"/>
    <lineage>
        <taxon>Eukaryota</taxon>
        <taxon>Fungi</taxon>
        <taxon>Dikarya</taxon>
        <taxon>Ascomycota</taxon>
        <taxon>Pezizomycotina</taxon>
        <taxon>Sordariomycetes</taxon>
        <taxon>Hypocreomycetidae</taxon>
        <taxon>Hypocreales</taxon>
        <taxon>Hypocreales incertae sedis</taxon>
        <taxon>Trichothecium</taxon>
    </lineage>
</organism>
<evidence type="ECO:0000313" key="1">
    <source>
        <dbReference type="EMBL" id="KAI9898549.1"/>
    </source>
</evidence>
<dbReference type="Proteomes" id="UP001163324">
    <property type="component" value="Chromosome 6"/>
</dbReference>
<protein>
    <submittedName>
        <fullName evidence="1">Uncharacterized protein</fullName>
    </submittedName>
</protein>
<proteinExistence type="predicted"/>
<reference evidence="1" key="1">
    <citation type="submission" date="2022-10" db="EMBL/GenBank/DDBJ databases">
        <title>Complete Genome of Trichothecium roseum strain YXFP-22015, a Plant Pathogen Isolated from Citrus.</title>
        <authorList>
            <person name="Wang Y."/>
            <person name="Zhu L."/>
        </authorList>
    </citation>
    <scope>NUCLEOTIDE SEQUENCE</scope>
    <source>
        <strain evidence="1">YXFP-22015</strain>
    </source>
</reference>
<sequence length="556" mass="60819">MSMGMLGFQLDAIYHTSIELQGREYVYDGGIIAITPGSSHLGKPEQKLFLGKTELPMSVIQEYLDSLRPIFTLEAYDLMRHNCNNFTDTLANFLLGTGIPHHIINMPQAVMETPMGRMLLPQLMQGVNATRQNGSILGLQQSAPNTASHTVRNATNSTDVSRLLEEARSKCAVIFFTSATCPPCKTLYPLYDQLAEELGDKAVLIKVDISQPQLQSIASQFEVRATPSFKTFLKGEEQDTWSGADPAKLRGDLQLLVHMANPLHPHSQLKAPSFHMADQKPVIYAKVPPLDKLIAKMGPELAAHSEVIALKNYLESRERSGLQDALLPSMAALSSFMQQTVTGASPETPFAVVDLFRCALSDPRISGYYAEEKGHETVRGILSAVVNSAGTVPYALRLVTLQLACNLFSSPLFTHEILETEDLRALIVQLISSSFLDETHNNVRVAAASLLFNLALANRKARQNSKFTLPESDEIELAASVVEAIDQEKGSAEALRGMLSALGHLFYGSSLDGDLADLLRAIDAKDTVLGKRSLFKEEQMVTEVGQELLGKGLNKP</sequence>
<keyword evidence="2" id="KW-1185">Reference proteome</keyword>
<evidence type="ECO:0000313" key="2">
    <source>
        <dbReference type="Proteomes" id="UP001163324"/>
    </source>
</evidence>
<accession>A0ACC0UWR8</accession>
<comment type="caution">
    <text evidence="1">The sequence shown here is derived from an EMBL/GenBank/DDBJ whole genome shotgun (WGS) entry which is preliminary data.</text>
</comment>
<dbReference type="EMBL" id="CM047945">
    <property type="protein sequence ID" value="KAI9898549.1"/>
    <property type="molecule type" value="Genomic_DNA"/>
</dbReference>